<proteinExistence type="predicted"/>
<organism evidence="1">
    <name type="scientific">Anguilla anguilla</name>
    <name type="common">European freshwater eel</name>
    <name type="synonym">Muraena anguilla</name>
    <dbReference type="NCBI Taxonomy" id="7936"/>
    <lineage>
        <taxon>Eukaryota</taxon>
        <taxon>Metazoa</taxon>
        <taxon>Chordata</taxon>
        <taxon>Craniata</taxon>
        <taxon>Vertebrata</taxon>
        <taxon>Euteleostomi</taxon>
        <taxon>Actinopterygii</taxon>
        <taxon>Neopterygii</taxon>
        <taxon>Teleostei</taxon>
        <taxon>Anguilliformes</taxon>
        <taxon>Anguillidae</taxon>
        <taxon>Anguilla</taxon>
    </lineage>
</organism>
<dbReference type="EMBL" id="GBXM01024125">
    <property type="protein sequence ID" value="JAH84452.1"/>
    <property type="molecule type" value="Transcribed_RNA"/>
</dbReference>
<name>A0A0E9W275_ANGAN</name>
<reference evidence="1" key="1">
    <citation type="submission" date="2014-11" db="EMBL/GenBank/DDBJ databases">
        <authorList>
            <person name="Amaro Gonzalez C."/>
        </authorList>
    </citation>
    <scope>NUCLEOTIDE SEQUENCE</scope>
</reference>
<sequence>MICHDAFKLSWAACMYTFVSVF</sequence>
<reference evidence="1" key="2">
    <citation type="journal article" date="2015" name="Fish Shellfish Immunol.">
        <title>Early steps in the European eel (Anguilla anguilla)-Vibrio vulnificus interaction in the gills: Role of the RtxA13 toxin.</title>
        <authorList>
            <person name="Callol A."/>
            <person name="Pajuelo D."/>
            <person name="Ebbesson L."/>
            <person name="Teles M."/>
            <person name="MacKenzie S."/>
            <person name="Amaro C."/>
        </authorList>
    </citation>
    <scope>NUCLEOTIDE SEQUENCE</scope>
</reference>
<accession>A0A0E9W275</accession>
<protein>
    <submittedName>
        <fullName evidence="1">Uncharacterized protein</fullName>
    </submittedName>
</protein>
<evidence type="ECO:0000313" key="1">
    <source>
        <dbReference type="EMBL" id="JAH84452.1"/>
    </source>
</evidence>
<dbReference type="AlphaFoldDB" id="A0A0E9W275"/>